<name>A0ABD3QD75_9STRA</name>
<organism evidence="2 3">
    <name type="scientific">Cyclotella atomus</name>
    <dbReference type="NCBI Taxonomy" id="382360"/>
    <lineage>
        <taxon>Eukaryota</taxon>
        <taxon>Sar</taxon>
        <taxon>Stramenopiles</taxon>
        <taxon>Ochrophyta</taxon>
        <taxon>Bacillariophyta</taxon>
        <taxon>Coscinodiscophyceae</taxon>
        <taxon>Thalassiosirophycidae</taxon>
        <taxon>Stephanodiscales</taxon>
        <taxon>Stephanodiscaceae</taxon>
        <taxon>Cyclotella</taxon>
    </lineage>
</organism>
<dbReference type="AlphaFoldDB" id="A0ABD3QD75"/>
<accession>A0ABD3QD75</accession>
<dbReference type="EMBL" id="JALLPJ020000222">
    <property type="protein sequence ID" value="KAL3798312.1"/>
    <property type="molecule type" value="Genomic_DNA"/>
</dbReference>
<feature type="non-terminal residue" evidence="2">
    <location>
        <position position="1"/>
    </location>
</feature>
<evidence type="ECO:0000313" key="2">
    <source>
        <dbReference type="EMBL" id="KAL3798312.1"/>
    </source>
</evidence>
<protein>
    <submittedName>
        <fullName evidence="2">Uncharacterized protein</fullName>
    </submittedName>
</protein>
<gene>
    <name evidence="2" type="ORF">ACHAWO_001960</name>
</gene>
<reference evidence="2 3" key="1">
    <citation type="submission" date="2024-10" db="EMBL/GenBank/DDBJ databases">
        <title>Updated reference genomes for cyclostephanoid diatoms.</title>
        <authorList>
            <person name="Roberts W.R."/>
            <person name="Alverson A.J."/>
        </authorList>
    </citation>
    <scope>NUCLEOTIDE SEQUENCE [LARGE SCALE GENOMIC DNA]</scope>
    <source>
        <strain evidence="2 3">AJA010-31</strain>
    </source>
</reference>
<proteinExistence type="predicted"/>
<sequence length="527" mass="58977">FEDDGCILYFRRERVGRSRRCYYIGRLQCDRHGRAATVETEAPQLCIVSPSSVETLTLYLDKKKSKPLALDGDRDVVPRSELEAVLQKIKQLEMQIKSNDKTEKSRSTRKQPASPNAEVPISSRQRKIRQLHFIIDGEAGVINIDPNHKSGDVESLLSSIDWAHLSQDDLQNNNVEKRKLMTYDIKQINKVDVFVPVGTDILMKNELSKIRSKAEKIDELYTFFGHKQCKYKDEPKRAMTLFLQANTGGSDQALALAIGVCWKVLSIELDLNLTAAQIASPTPCQTTLYNWLFNTAAESYLKVADMLKGKPYALSQEDADACGKTTEGIADALIKTLERLQKYTPGSRCIAVEGDAGSAGAIQAIFLKIRNSPECQREAQQVFKDSYNNLMGILNSDEFAYQLDEFLASPRGLQLALATQWQSINPMLEVYLMLHVIFYFIAVQITQAQKSSKHLHKIAADVIRLVKIRTGGAEPSPDNVSPLIVQLKFLQGFVKSGFGNFFTMSCQEDPRVGLPGSYPASFLSYVT</sequence>
<evidence type="ECO:0000256" key="1">
    <source>
        <dbReference type="SAM" id="MobiDB-lite"/>
    </source>
</evidence>
<dbReference type="Proteomes" id="UP001530400">
    <property type="component" value="Unassembled WGS sequence"/>
</dbReference>
<feature type="region of interest" description="Disordered" evidence="1">
    <location>
        <begin position="96"/>
        <end position="122"/>
    </location>
</feature>
<keyword evidence="3" id="KW-1185">Reference proteome</keyword>
<comment type="caution">
    <text evidence="2">The sequence shown here is derived from an EMBL/GenBank/DDBJ whole genome shotgun (WGS) entry which is preliminary data.</text>
</comment>
<evidence type="ECO:0000313" key="3">
    <source>
        <dbReference type="Proteomes" id="UP001530400"/>
    </source>
</evidence>